<evidence type="ECO:0008006" key="3">
    <source>
        <dbReference type="Google" id="ProtNLM"/>
    </source>
</evidence>
<name>A0A1F5N7K6_9BACT</name>
<dbReference type="Proteomes" id="UP000177610">
    <property type="component" value="Unassembled WGS sequence"/>
</dbReference>
<dbReference type="InterPro" id="IPR013321">
    <property type="entry name" value="Arc_rbn_hlx_hlx"/>
</dbReference>
<dbReference type="GO" id="GO:0006355">
    <property type="term" value="P:regulation of DNA-templated transcription"/>
    <property type="evidence" value="ECO:0007669"/>
    <property type="project" value="InterPro"/>
</dbReference>
<dbReference type="EMBL" id="MFEH01000006">
    <property type="protein sequence ID" value="OGE73594.1"/>
    <property type="molecule type" value="Genomic_DNA"/>
</dbReference>
<proteinExistence type="predicted"/>
<evidence type="ECO:0000313" key="2">
    <source>
        <dbReference type="Proteomes" id="UP000177610"/>
    </source>
</evidence>
<accession>A0A1F5N7K6</accession>
<dbReference type="Gene3D" id="1.10.1220.10">
    <property type="entry name" value="Met repressor-like"/>
    <property type="match status" value="1"/>
</dbReference>
<evidence type="ECO:0000313" key="1">
    <source>
        <dbReference type="EMBL" id="OGE73594.1"/>
    </source>
</evidence>
<sequence>MNTTIHVTIDKQTKEKAQKLAKEMGLDISTLVKASLRTFVDTETFHVEKSDRITPRLKAIIAQARKEYAQGKSFGPFSSKELDKFLLK</sequence>
<dbReference type="STRING" id="1817821.A2717_00035"/>
<gene>
    <name evidence="1" type="ORF">A2717_00035</name>
</gene>
<dbReference type="AlphaFoldDB" id="A0A1F5N7K6"/>
<organism evidence="1 2">
    <name type="scientific">Candidatus Doudnabacteria bacterium RIFCSPHIGHO2_01_FULL_41_86</name>
    <dbReference type="NCBI Taxonomy" id="1817821"/>
    <lineage>
        <taxon>Bacteria</taxon>
        <taxon>Candidatus Doudnaibacteriota</taxon>
    </lineage>
</organism>
<protein>
    <recommendedName>
        <fullName evidence="3">Ribbon-helix-helix protein CopG domain-containing protein</fullName>
    </recommendedName>
</protein>
<comment type="caution">
    <text evidence="1">The sequence shown here is derived from an EMBL/GenBank/DDBJ whole genome shotgun (WGS) entry which is preliminary data.</text>
</comment>
<reference evidence="1 2" key="1">
    <citation type="journal article" date="2016" name="Nat. Commun.">
        <title>Thousands of microbial genomes shed light on interconnected biogeochemical processes in an aquifer system.</title>
        <authorList>
            <person name="Anantharaman K."/>
            <person name="Brown C.T."/>
            <person name="Hug L.A."/>
            <person name="Sharon I."/>
            <person name="Castelle C.J."/>
            <person name="Probst A.J."/>
            <person name="Thomas B.C."/>
            <person name="Singh A."/>
            <person name="Wilkins M.J."/>
            <person name="Karaoz U."/>
            <person name="Brodie E.L."/>
            <person name="Williams K.H."/>
            <person name="Hubbard S.S."/>
            <person name="Banfield J.F."/>
        </authorList>
    </citation>
    <scope>NUCLEOTIDE SEQUENCE [LARGE SCALE GENOMIC DNA]</scope>
</reference>